<dbReference type="InterPro" id="IPR011333">
    <property type="entry name" value="SKP1/BTB/POZ_sf"/>
</dbReference>
<accession>A0A3P9QD69</accession>
<dbReference type="SMART" id="SM00225">
    <property type="entry name" value="BTB"/>
    <property type="match status" value="1"/>
</dbReference>
<dbReference type="InterPro" id="IPR006652">
    <property type="entry name" value="Kelch_1"/>
</dbReference>
<dbReference type="PROSITE" id="PS50097">
    <property type="entry name" value="BTB"/>
    <property type="match status" value="1"/>
</dbReference>
<dbReference type="CTD" id="553257"/>
<reference evidence="11" key="3">
    <citation type="submission" date="2025-09" db="UniProtKB">
        <authorList>
            <consortium name="Ensembl"/>
        </authorList>
    </citation>
    <scope>IDENTIFICATION</scope>
    <source>
        <strain evidence="11">Guanapo</strain>
    </source>
</reference>
<dbReference type="SUPFAM" id="SSF54695">
    <property type="entry name" value="POZ domain"/>
    <property type="match status" value="1"/>
</dbReference>
<dbReference type="AlphaFoldDB" id="A0A3P9QD69"/>
<comment type="subcellular location">
    <subcellularLocation>
        <location evidence="1">Cytoplasm</location>
        <location evidence="1">Myofibril</location>
        <location evidence="1">Sarcomere</location>
        <location evidence="1">A band</location>
    </subcellularLocation>
    <subcellularLocation>
        <location evidence="2">Cytoplasm</location>
        <location evidence="2">Myofibril</location>
        <location evidence="2">Sarcomere</location>
        <location evidence="2">I band</location>
    </subcellularLocation>
</comment>
<dbReference type="FunFam" id="1.25.40.420:FF:000001">
    <property type="entry name" value="Kelch-like family member 12"/>
    <property type="match status" value="1"/>
</dbReference>
<dbReference type="Gene3D" id="2.120.10.80">
    <property type="entry name" value="Kelch-type beta propeller"/>
    <property type="match status" value="1"/>
</dbReference>
<keyword evidence="8" id="KW-0833">Ubl conjugation pathway</keyword>
<sequence>MAALTIDPMRQPRMYQQTLLQDGLCDLLDNDKFVDCVLKIQDKEFPCHRLVLAASSPFFKAMFLSELEESKKREIVLKDVDPSVMEMILRYLYTSDINLTEQNVQDIFMVANMYQIPSIFSVCLTYLQEKMVLGNCLAIFKLGLLLDCPRLALGAREFICERYQVVVRDQDFFQLSPSELAIILSSDALNVEREEQVFESLMEWIKHDETMRLKELPELLHCVRFRLISIDYFKEKVEGHQYIRFNQEIKKEMDLVTDAHQGRLPMPKRLGSDGAKGGEGSNEEREDDEEACLPGVLNNNPRFGMFEMDLVLMINNTGTVAYDPVGNECFVVSESTEIPKNHSSLVTKQNQVFVVGGLLYNEEDKDEPFVSYFLQFDPVSSEWLGMPSQPNPRCLFGLAEVENSIFVVGGKQLKEGEHALSSVMIYDRQSFKWGESDPLPYEVYGHGTVAHNGLVYVIGGKSESKKCMRRVCVYNPTKFEWKDLAPLTTARSLFGIAVHQDQIYVATGVTDSGLTSSVEVYDIAANKWSEFTEFPQERSSLSLISTGGYLYAIGGYAMMPNETSEEPVPTEMTDMWRYDEPEKCWNGILREICYAEGSTILPVRLNTLRLTKL</sequence>
<dbReference type="Ensembl" id="ENSPRET00000032475.1">
    <property type="protein sequence ID" value="ENSPREP00000032112.1"/>
    <property type="gene ID" value="ENSPREG00000021763.1"/>
</dbReference>
<dbReference type="Proteomes" id="UP000242638">
    <property type="component" value="Unassembled WGS sequence"/>
</dbReference>
<dbReference type="OMA" id="KMVLGNC"/>
<dbReference type="Pfam" id="PF24681">
    <property type="entry name" value="Kelch_KLHDC2_KLHL20_DRC7"/>
    <property type="match status" value="1"/>
</dbReference>
<evidence type="ECO:0000256" key="8">
    <source>
        <dbReference type="ARBA" id="ARBA00022786"/>
    </source>
</evidence>
<protein>
    <submittedName>
        <fullName evidence="11">Kelch-like family member 40a</fullName>
    </submittedName>
</protein>
<evidence type="ECO:0000256" key="6">
    <source>
        <dbReference type="ARBA" id="ARBA00022490"/>
    </source>
</evidence>
<keyword evidence="7" id="KW-0677">Repeat</keyword>
<dbReference type="GO" id="GO:0036268">
    <property type="term" value="P:swimming"/>
    <property type="evidence" value="ECO:0007669"/>
    <property type="project" value="Ensembl"/>
</dbReference>
<evidence type="ECO:0000256" key="1">
    <source>
        <dbReference type="ARBA" id="ARBA00004161"/>
    </source>
</evidence>
<evidence type="ECO:0000256" key="3">
    <source>
        <dbReference type="ARBA" id="ARBA00006907"/>
    </source>
</evidence>
<dbReference type="Gene3D" id="3.30.710.10">
    <property type="entry name" value="Potassium Channel Kv1.1, Chain A"/>
    <property type="match status" value="1"/>
</dbReference>
<dbReference type="GeneTree" id="ENSGT00940000156360"/>
<dbReference type="Bgee" id="ENSPREG00000021763">
    <property type="expression patterns" value="Expressed in caudal fin and 1 other cell type or tissue"/>
</dbReference>
<name>A0A3P9QD69_POERE</name>
<dbReference type="PIRSF" id="PIRSF037037">
    <property type="entry name" value="Kelch-like_protein_gigaxonin"/>
    <property type="match status" value="1"/>
</dbReference>
<evidence type="ECO:0000313" key="12">
    <source>
        <dbReference type="Proteomes" id="UP000242638"/>
    </source>
</evidence>
<dbReference type="OrthoDB" id="6359816at2759"/>
<dbReference type="GO" id="GO:0031672">
    <property type="term" value="C:A band"/>
    <property type="evidence" value="ECO:0007669"/>
    <property type="project" value="UniProtKB-SubCell"/>
</dbReference>
<dbReference type="PANTHER" id="PTHR24412">
    <property type="entry name" value="KELCH PROTEIN"/>
    <property type="match status" value="1"/>
</dbReference>
<keyword evidence="5" id="KW-0217">Developmental protein</keyword>
<evidence type="ECO:0000256" key="5">
    <source>
        <dbReference type="ARBA" id="ARBA00022473"/>
    </source>
</evidence>
<organism evidence="11 12">
    <name type="scientific">Poecilia reticulata</name>
    <name type="common">Guppy</name>
    <name type="synonym">Acanthophacelus reticulatus</name>
    <dbReference type="NCBI Taxonomy" id="8081"/>
    <lineage>
        <taxon>Eukaryota</taxon>
        <taxon>Metazoa</taxon>
        <taxon>Chordata</taxon>
        <taxon>Craniata</taxon>
        <taxon>Vertebrata</taxon>
        <taxon>Euteleostomi</taxon>
        <taxon>Actinopterygii</taxon>
        <taxon>Neopterygii</taxon>
        <taxon>Teleostei</taxon>
        <taxon>Neoteleostei</taxon>
        <taxon>Acanthomorphata</taxon>
        <taxon>Ovalentaria</taxon>
        <taxon>Atherinomorphae</taxon>
        <taxon>Cyprinodontiformes</taxon>
        <taxon>Poeciliidae</taxon>
        <taxon>Poeciliinae</taxon>
        <taxon>Poecilia</taxon>
    </lineage>
</organism>
<proteinExistence type="inferred from homology"/>
<dbReference type="PANTHER" id="PTHR24412:SF22">
    <property type="entry name" value="KELCH-LIKE PROTEIN 40"/>
    <property type="match status" value="1"/>
</dbReference>
<dbReference type="SMART" id="SM00612">
    <property type="entry name" value="Kelch"/>
    <property type="match status" value="4"/>
</dbReference>
<evidence type="ECO:0000313" key="11">
    <source>
        <dbReference type="Ensembl" id="ENSPREP00000032112.1"/>
    </source>
</evidence>
<evidence type="ECO:0000256" key="9">
    <source>
        <dbReference type="SAM" id="MobiDB-lite"/>
    </source>
</evidence>
<dbReference type="Gene3D" id="1.25.40.420">
    <property type="match status" value="1"/>
</dbReference>
<feature type="domain" description="BTB" evidence="10">
    <location>
        <begin position="34"/>
        <end position="101"/>
    </location>
</feature>
<dbReference type="InterPro" id="IPR017096">
    <property type="entry name" value="BTB-kelch_protein"/>
</dbReference>
<keyword evidence="4" id="KW-0880">Kelch repeat</keyword>
<reference evidence="11" key="2">
    <citation type="submission" date="2025-08" db="UniProtKB">
        <authorList>
            <consortium name="Ensembl"/>
        </authorList>
    </citation>
    <scope>IDENTIFICATION</scope>
    <source>
        <strain evidence="11">Guanapo</strain>
    </source>
</reference>
<dbReference type="KEGG" id="pret:103478865"/>
<dbReference type="STRING" id="8081.ENSPREP00000032112"/>
<dbReference type="FunFam" id="2.120.10.80:FF:000037">
    <property type="entry name" value="Kelch-like family member 40"/>
    <property type="match status" value="1"/>
</dbReference>
<dbReference type="SMART" id="SM00875">
    <property type="entry name" value="BACK"/>
    <property type="match status" value="1"/>
</dbReference>
<evidence type="ECO:0000259" key="10">
    <source>
        <dbReference type="PROSITE" id="PS50097"/>
    </source>
</evidence>
<dbReference type="InterPro" id="IPR015915">
    <property type="entry name" value="Kelch-typ_b-propeller"/>
</dbReference>
<evidence type="ECO:0000256" key="4">
    <source>
        <dbReference type="ARBA" id="ARBA00022441"/>
    </source>
</evidence>
<dbReference type="RefSeq" id="XP_008431175.1">
    <property type="nucleotide sequence ID" value="XM_008432953.2"/>
</dbReference>
<keyword evidence="12" id="KW-1185">Reference proteome</keyword>
<dbReference type="FunFam" id="3.30.710.10:FF:000006">
    <property type="entry name" value="Kelch repeat and BTB domain-containing 6"/>
    <property type="match status" value="1"/>
</dbReference>
<dbReference type="Pfam" id="PF07707">
    <property type="entry name" value="BACK"/>
    <property type="match status" value="1"/>
</dbReference>
<evidence type="ECO:0000256" key="2">
    <source>
        <dbReference type="ARBA" id="ARBA00004355"/>
    </source>
</evidence>
<keyword evidence="6" id="KW-0963">Cytoplasm</keyword>
<reference evidence="12" key="1">
    <citation type="submission" date="2013-11" db="EMBL/GenBank/DDBJ databases">
        <title>The genomic landscape of the Guanapo guppy.</title>
        <authorList>
            <person name="Kuenstner A."/>
            <person name="Dreyer C."/>
        </authorList>
    </citation>
    <scope>NUCLEOTIDE SEQUENCE</scope>
    <source>
        <strain evidence="12">Guanapo</strain>
    </source>
</reference>
<feature type="region of interest" description="Disordered" evidence="9">
    <location>
        <begin position="263"/>
        <end position="294"/>
    </location>
</feature>
<dbReference type="InterPro" id="IPR011705">
    <property type="entry name" value="BACK"/>
</dbReference>
<dbReference type="SUPFAM" id="SSF117281">
    <property type="entry name" value="Kelch motif"/>
    <property type="match status" value="1"/>
</dbReference>
<dbReference type="GeneID" id="103478865"/>
<dbReference type="InterPro" id="IPR000210">
    <property type="entry name" value="BTB/POZ_dom"/>
</dbReference>
<dbReference type="Pfam" id="PF00651">
    <property type="entry name" value="BTB"/>
    <property type="match status" value="1"/>
</dbReference>
<comment type="similarity">
    <text evidence="3">Belongs to the KLHL40 family.</text>
</comment>
<dbReference type="GO" id="GO:0031674">
    <property type="term" value="C:I band"/>
    <property type="evidence" value="ECO:0007669"/>
    <property type="project" value="UniProtKB-SubCell"/>
</dbReference>
<evidence type="ECO:0000256" key="7">
    <source>
        <dbReference type="ARBA" id="ARBA00022737"/>
    </source>
</evidence>
<dbReference type="GO" id="GO:0048741">
    <property type="term" value="P:skeletal muscle fiber development"/>
    <property type="evidence" value="ECO:0007669"/>
    <property type="project" value="Ensembl"/>
</dbReference>